<evidence type="ECO:0000313" key="12">
    <source>
        <dbReference type="Proteomes" id="UP000778797"/>
    </source>
</evidence>
<keyword evidence="6" id="KW-1133">Transmembrane helix</keyword>
<dbReference type="InterPro" id="IPR005629">
    <property type="entry name" value="Skn1/Kre6/Sbg1"/>
</dbReference>
<keyword evidence="11" id="KW-0378">Hydrolase</keyword>
<dbReference type="CDD" id="cd08023">
    <property type="entry name" value="GH16_laminarinase_like"/>
    <property type="match status" value="1"/>
</dbReference>
<dbReference type="GO" id="GO:0016787">
    <property type="term" value="F:hydrolase activity"/>
    <property type="evidence" value="ECO:0007669"/>
    <property type="project" value="UniProtKB-KW"/>
</dbReference>
<dbReference type="InterPro" id="IPR050546">
    <property type="entry name" value="Glycosyl_Hydrlase_16"/>
</dbReference>
<protein>
    <submittedName>
        <fullName evidence="11">Glycoside hydrolase family 16 protein</fullName>
    </submittedName>
</protein>
<organism evidence="11 12">
    <name type="scientific">Winogradskyella immobilis</name>
    <dbReference type="NCBI Taxonomy" id="2816852"/>
    <lineage>
        <taxon>Bacteria</taxon>
        <taxon>Pseudomonadati</taxon>
        <taxon>Bacteroidota</taxon>
        <taxon>Flavobacteriia</taxon>
        <taxon>Flavobacteriales</taxon>
        <taxon>Flavobacteriaceae</taxon>
        <taxon>Winogradskyella</taxon>
    </lineage>
</organism>
<keyword evidence="8" id="KW-0325">Glycoprotein</keyword>
<keyword evidence="4" id="KW-0812">Transmembrane</keyword>
<keyword evidence="9" id="KW-0961">Cell wall biogenesis/degradation</keyword>
<proteinExistence type="inferred from homology"/>
<comment type="similarity">
    <text evidence="3">Belongs to the SKN1/KRE6 family.</text>
</comment>
<dbReference type="InterPro" id="IPR000757">
    <property type="entry name" value="Beta-glucanase-like"/>
</dbReference>
<evidence type="ECO:0000256" key="1">
    <source>
        <dbReference type="ARBA" id="ARBA00004606"/>
    </source>
</evidence>
<dbReference type="PANTHER" id="PTHR10963:SF55">
    <property type="entry name" value="GLYCOSIDE HYDROLASE FAMILY 16 PROTEIN"/>
    <property type="match status" value="1"/>
</dbReference>
<dbReference type="Proteomes" id="UP000778797">
    <property type="component" value="Unassembled WGS sequence"/>
</dbReference>
<dbReference type="PROSITE" id="PS51257">
    <property type="entry name" value="PROKAR_LIPOPROTEIN"/>
    <property type="match status" value="1"/>
</dbReference>
<evidence type="ECO:0000313" key="11">
    <source>
        <dbReference type="EMBL" id="MCC1483806.1"/>
    </source>
</evidence>
<comment type="subcellular location">
    <subcellularLocation>
        <location evidence="1">Membrane</location>
        <topology evidence="1">Single-pass type II membrane protein</topology>
    </subcellularLocation>
</comment>
<evidence type="ECO:0000256" key="3">
    <source>
        <dbReference type="ARBA" id="ARBA00010962"/>
    </source>
</evidence>
<dbReference type="InterPro" id="IPR013320">
    <property type="entry name" value="ConA-like_dom_sf"/>
</dbReference>
<reference evidence="11" key="2">
    <citation type="submission" date="2021-10" db="EMBL/GenBank/DDBJ databases">
        <title>Genome of Winogradskyella sp. E313.</title>
        <authorList>
            <person name="Zhou Y."/>
        </authorList>
    </citation>
    <scope>NUCLEOTIDE SEQUENCE</scope>
    <source>
        <strain evidence="11">E313</strain>
    </source>
</reference>
<comment type="similarity">
    <text evidence="2">Belongs to the glycosyl hydrolase 16 family.</text>
</comment>
<accession>A0ABS8ELK7</accession>
<evidence type="ECO:0000256" key="6">
    <source>
        <dbReference type="ARBA" id="ARBA00022989"/>
    </source>
</evidence>
<evidence type="ECO:0000259" key="10">
    <source>
        <dbReference type="PROSITE" id="PS51762"/>
    </source>
</evidence>
<feature type="domain" description="GH16" evidence="10">
    <location>
        <begin position="31"/>
        <end position="300"/>
    </location>
</feature>
<evidence type="ECO:0000256" key="9">
    <source>
        <dbReference type="ARBA" id="ARBA00023316"/>
    </source>
</evidence>
<evidence type="ECO:0000256" key="7">
    <source>
        <dbReference type="ARBA" id="ARBA00023136"/>
    </source>
</evidence>
<evidence type="ECO:0000256" key="4">
    <source>
        <dbReference type="ARBA" id="ARBA00022692"/>
    </source>
</evidence>
<dbReference type="SUPFAM" id="SSF49899">
    <property type="entry name" value="Concanavalin A-like lectins/glucanases"/>
    <property type="match status" value="1"/>
</dbReference>
<name>A0ABS8ELK7_9FLAO</name>
<dbReference type="Pfam" id="PF03935">
    <property type="entry name" value="SKN1_KRE6_Sbg1"/>
    <property type="match status" value="1"/>
</dbReference>
<dbReference type="Pfam" id="PF00722">
    <property type="entry name" value="Glyco_hydro_16"/>
    <property type="match status" value="1"/>
</dbReference>
<evidence type="ECO:0000256" key="8">
    <source>
        <dbReference type="ARBA" id="ARBA00023180"/>
    </source>
</evidence>
<keyword evidence="5" id="KW-0735">Signal-anchor</keyword>
<dbReference type="PROSITE" id="PS51762">
    <property type="entry name" value="GH16_2"/>
    <property type="match status" value="1"/>
</dbReference>
<evidence type="ECO:0000256" key="2">
    <source>
        <dbReference type="ARBA" id="ARBA00006865"/>
    </source>
</evidence>
<keyword evidence="12" id="KW-1185">Reference proteome</keyword>
<dbReference type="EMBL" id="JAFMPT010000004">
    <property type="protein sequence ID" value="MCC1483806.1"/>
    <property type="molecule type" value="Genomic_DNA"/>
</dbReference>
<evidence type="ECO:0000256" key="5">
    <source>
        <dbReference type="ARBA" id="ARBA00022968"/>
    </source>
</evidence>
<sequence length="300" mass="33354">MIIKNRIEIMSVLAIGVLMITLISCSEDETQDVTGDFNTLVNSDEFNVDGLPDSNIWSFDTGVGPLNDGWGNNELQYYTDRPENVTVQDGMLVVTANEEDFNGSRYTSARLKTRNRIERQFGRFEARILLPTGTGLFPAFWMLGSDFCEAQAFQGNNVICDSSSPLYEPGDILWPNSGEIDIMEYIGDAPTEVFGTVHGPGFSAGESISKGYTIPNDRFDTGFHVFGITWTQNSVNWYVDDAVYSTITRADVEEQGGTWVFDKPFYILINLAVGGNLPGSPDANTVFPQTMLVDYVRIYE</sequence>
<dbReference type="Gene3D" id="2.60.120.200">
    <property type="match status" value="1"/>
</dbReference>
<comment type="caution">
    <text evidence="11">The sequence shown here is derived from an EMBL/GenBank/DDBJ whole genome shotgun (WGS) entry which is preliminary data.</text>
</comment>
<gene>
    <name evidence="11" type="ORF">J1C55_04320</name>
</gene>
<reference evidence="11" key="1">
    <citation type="submission" date="2021-03" db="EMBL/GenBank/DDBJ databases">
        <authorList>
            <person name="Ping X."/>
        </authorList>
    </citation>
    <scope>NUCLEOTIDE SEQUENCE</scope>
    <source>
        <strain evidence="11">E313</strain>
    </source>
</reference>
<dbReference type="PANTHER" id="PTHR10963">
    <property type="entry name" value="GLYCOSYL HYDROLASE-RELATED"/>
    <property type="match status" value="1"/>
</dbReference>
<keyword evidence="7" id="KW-0472">Membrane</keyword>